<evidence type="ECO:0000256" key="1">
    <source>
        <dbReference type="SAM" id="SignalP"/>
    </source>
</evidence>
<dbReference type="InterPro" id="IPR016187">
    <property type="entry name" value="CTDL_fold"/>
</dbReference>
<dbReference type="PROSITE" id="PS50041">
    <property type="entry name" value="C_TYPE_LECTIN_2"/>
    <property type="match status" value="1"/>
</dbReference>
<feature type="signal peptide" evidence="1">
    <location>
        <begin position="1"/>
        <end position="20"/>
    </location>
</feature>
<evidence type="ECO:0000313" key="4">
    <source>
        <dbReference type="Proteomes" id="UP001487740"/>
    </source>
</evidence>
<dbReference type="Proteomes" id="UP001487740">
    <property type="component" value="Unassembled WGS sequence"/>
</dbReference>
<dbReference type="PANTHER" id="PTHR22803">
    <property type="entry name" value="MANNOSE, PHOSPHOLIPASE, LECTIN RECEPTOR RELATED"/>
    <property type="match status" value="1"/>
</dbReference>
<protein>
    <recommendedName>
        <fullName evidence="2">C-type lectin domain-containing protein</fullName>
    </recommendedName>
</protein>
<name>A0AAW0U8W5_SCYPA</name>
<dbReference type="InterPro" id="IPR001304">
    <property type="entry name" value="C-type_lectin-like"/>
</dbReference>
<organism evidence="3 4">
    <name type="scientific">Scylla paramamosain</name>
    <name type="common">Mud crab</name>
    <dbReference type="NCBI Taxonomy" id="85552"/>
    <lineage>
        <taxon>Eukaryota</taxon>
        <taxon>Metazoa</taxon>
        <taxon>Ecdysozoa</taxon>
        <taxon>Arthropoda</taxon>
        <taxon>Crustacea</taxon>
        <taxon>Multicrustacea</taxon>
        <taxon>Malacostraca</taxon>
        <taxon>Eumalacostraca</taxon>
        <taxon>Eucarida</taxon>
        <taxon>Decapoda</taxon>
        <taxon>Pleocyemata</taxon>
        <taxon>Brachyura</taxon>
        <taxon>Eubrachyura</taxon>
        <taxon>Portunoidea</taxon>
        <taxon>Portunidae</taxon>
        <taxon>Portuninae</taxon>
        <taxon>Scylla</taxon>
    </lineage>
</organism>
<reference evidence="3 4" key="1">
    <citation type="submission" date="2023-03" db="EMBL/GenBank/DDBJ databases">
        <title>High-quality genome of Scylla paramamosain provides insights in environmental adaptation.</title>
        <authorList>
            <person name="Zhang L."/>
        </authorList>
    </citation>
    <scope>NUCLEOTIDE SEQUENCE [LARGE SCALE GENOMIC DNA]</scope>
    <source>
        <strain evidence="3">LZ_2023a</strain>
        <tissue evidence="3">Muscle</tissue>
    </source>
</reference>
<evidence type="ECO:0000313" key="3">
    <source>
        <dbReference type="EMBL" id="KAK8396514.1"/>
    </source>
</evidence>
<dbReference type="Pfam" id="PF00059">
    <property type="entry name" value="Lectin_C"/>
    <property type="match status" value="1"/>
</dbReference>
<comment type="caution">
    <text evidence="3">The sequence shown here is derived from an EMBL/GenBank/DDBJ whole genome shotgun (WGS) entry which is preliminary data.</text>
</comment>
<keyword evidence="1" id="KW-0732">Signal</keyword>
<feature type="chain" id="PRO_5043822136" description="C-type lectin domain-containing protein" evidence="1">
    <location>
        <begin position="21"/>
        <end position="160"/>
    </location>
</feature>
<feature type="domain" description="C-type lectin" evidence="2">
    <location>
        <begin position="49"/>
        <end position="123"/>
    </location>
</feature>
<dbReference type="Gene3D" id="3.10.100.10">
    <property type="entry name" value="Mannose-Binding Protein A, subunit A"/>
    <property type="match status" value="1"/>
</dbReference>
<accession>A0AAW0U8W5</accession>
<proteinExistence type="predicted"/>
<dbReference type="SUPFAM" id="SSF56436">
    <property type="entry name" value="C-type lectin-like"/>
    <property type="match status" value="1"/>
</dbReference>
<dbReference type="EMBL" id="JARAKH010000016">
    <property type="protein sequence ID" value="KAK8396514.1"/>
    <property type="molecule type" value="Genomic_DNA"/>
</dbReference>
<sequence length="160" mass="17870">MHMTALTVALVVAALPTIQALSCSAPFKALANKWCVVAIINRSNSSLHSWDSARSDCQNHGGDLIILEDHDKMRAVSNYLDSFAERLSTYPCWVGGNNFSGVWKWVDGRPMSQLSHLWAPEEPVNSSTQGTLYTLLVRMRKRRYMVSASDYTIPGYICET</sequence>
<dbReference type="CDD" id="cd00037">
    <property type="entry name" value="CLECT"/>
    <property type="match status" value="1"/>
</dbReference>
<keyword evidence="4" id="KW-1185">Reference proteome</keyword>
<dbReference type="AlphaFoldDB" id="A0AAW0U8W5"/>
<gene>
    <name evidence="3" type="ORF">O3P69_005514</name>
</gene>
<evidence type="ECO:0000259" key="2">
    <source>
        <dbReference type="PROSITE" id="PS50041"/>
    </source>
</evidence>
<dbReference type="SMART" id="SM00034">
    <property type="entry name" value="CLECT"/>
    <property type="match status" value="1"/>
</dbReference>
<dbReference type="InterPro" id="IPR016186">
    <property type="entry name" value="C-type_lectin-like/link_sf"/>
</dbReference>
<dbReference type="InterPro" id="IPR050111">
    <property type="entry name" value="C-type_lectin/snaclec_domain"/>
</dbReference>